<evidence type="ECO:0000256" key="2">
    <source>
        <dbReference type="ARBA" id="ARBA00023125"/>
    </source>
</evidence>
<evidence type="ECO:0000256" key="3">
    <source>
        <dbReference type="ARBA" id="ARBA00023163"/>
    </source>
</evidence>
<dbReference type="SUPFAM" id="SSF46785">
    <property type="entry name" value="Winged helix' DNA-binding domain"/>
    <property type="match status" value="1"/>
</dbReference>
<dbReference type="PANTHER" id="PTHR43537:SF45">
    <property type="entry name" value="GNTR FAMILY REGULATORY PROTEIN"/>
    <property type="match status" value="1"/>
</dbReference>
<dbReference type="SMART" id="SM00895">
    <property type="entry name" value="FCD"/>
    <property type="match status" value="1"/>
</dbReference>
<dbReference type="AlphaFoldDB" id="A0A1I1YUZ3"/>
<dbReference type="SUPFAM" id="SSF48008">
    <property type="entry name" value="GntR ligand-binding domain-like"/>
    <property type="match status" value="1"/>
</dbReference>
<dbReference type="GO" id="GO:0003700">
    <property type="term" value="F:DNA-binding transcription factor activity"/>
    <property type="evidence" value="ECO:0007669"/>
    <property type="project" value="InterPro"/>
</dbReference>
<dbReference type="InterPro" id="IPR036390">
    <property type="entry name" value="WH_DNA-bd_sf"/>
</dbReference>
<keyword evidence="6" id="KW-1185">Reference proteome</keyword>
<dbReference type="GO" id="GO:0003677">
    <property type="term" value="F:DNA binding"/>
    <property type="evidence" value="ECO:0007669"/>
    <property type="project" value="UniProtKB-KW"/>
</dbReference>
<gene>
    <name evidence="5" type="ORF">SAMN05216238_11058</name>
</gene>
<dbReference type="InterPro" id="IPR011711">
    <property type="entry name" value="GntR_C"/>
</dbReference>
<reference evidence="6" key="1">
    <citation type="submission" date="2016-10" db="EMBL/GenBank/DDBJ databases">
        <authorList>
            <person name="Varghese N."/>
            <person name="Submissions S."/>
        </authorList>
    </citation>
    <scope>NUCLEOTIDE SEQUENCE [LARGE SCALE GENOMIC DNA]</scope>
    <source>
        <strain evidence="6">DSM 22530</strain>
    </source>
</reference>
<name>A0A1I1YUZ3_9BACI</name>
<keyword evidence="1" id="KW-0805">Transcription regulation</keyword>
<dbReference type="SMART" id="SM00345">
    <property type="entry name" value="HTH_GNTR"/>
    <property type="match status" value="1"/>
</dbReference>
<dbReference type="Gene3D" id="1.10.10.10">
    <property type="entry name" value="Winged helix-like DNA-binding domain superfamily/Winged helix DNA-binding domain"/>
    <property type="match status" value="1"/>
</dbReference>
<dbReference type="Pfam" id="PF07729">
    <property type="entry name" value="FCD"/>
    <property type="match status" value="1"/>
</dbReference>
<dbReference type="STRING" id="640948.SAMN05216238_11058"/>
<sequence length="244" mass="28289">MSTIDTEQKDISRKEQLVLQPINSAIMQKPLSELIADELKHKIWNEEIQFGERLLETDLAESYDVSRSTIREALKILESEELVVSQARKGTYVADFTNHDVNEMIELRTLLESHAFKQAVARLKPEDTAKLEAIVNEMKQKADENDWNGLFDLDMTFHSYVVGLCGNTRIIKIYDSLQVQIRTFLMHLDRYYSSPQAFYNEHKQLLEALVSKDGHIVNGRVREHIEYVETKLLGKNSDIDYKEV</sequence>
<dbReference type="PRINTS" id="PR00035">
    <property type="entry name" value="HTHGNTR"/>
</dbReference>
<evidence type="ECO:0000259" key="4">
    <source>
        <dbReference type="PROSITE" id="PS50949"/>
    </source>
</evidence>
<dbReference type="Gene3D" id="1.20.120.530">
    <property type="entry name" value="GntR ligand-binding domain-like"/>
    <property type="match status" value="1"/>
</dbReference>
<protein>
    <submittedName>
        <fullName evidence="5">DNA-binding transcriptional regulator, GntR family</fullName>
    </submittedName>
</protein>
<evidence type="ECO:0000313" key="6">
    <source>
        <dbReference type="Proteomes" id="UP000199474"/>
    </source>
</evidence>
<dbReference type="Proteomes" id="UP000199474">
    <property type="component" value="Unassembled WGS sequence"/>
</dbReference>
<dbReference type="PROSITE" id="PS50949">
    <property type="entry name" value="HTH_GNTR"/>
    <property type="match status" value="1"/>
</dbReference>
<keyword evidence="2 5" id="KW-0238">DNA-binding</keyword>
<proteinExistence type="predicted"/>
<keyword evidence="3" id="KW-0804">Transcription</keyword>
<evidence type="ECO:0000256" key="1">
    <source>
        <dbReference type="ARBA" id="ARBA00023015"/>
    </source>
</evidence>
<feature type="domain" description="HTH gntR-type" evidence="4">
    <location>
        <begin position="29"/>
        <end position="96"/>
    </location>
</feature>
<dbReference type="PANTHER" id="PTHR43537">
    <property type="entry name" value="TRANSCRIPTIONAL REGULATOR, GNTR FAMILY"/>
    <property type="match status" value="1"/>
</dbReference>
<dbReference type="EMBL" id="FOMR01000010">
    <property type="protein sequence ID" value="SFE21850.1"/>
    <property type="molecule type" value="Genomic_DNA"/>
</dbReference>
<accession>A0A1I1YUZ3</accession>
<dbReference type="InterPro" id="IPR036388">
    <property type="entry name" value="WH-like_DNA-bd_sf"/>
</dbReference>
<dbReference type="CDD" id="cd07377">
    <property type="entry name" value="WHTH_GntR"/>
    <property type="match status" value="1"/>
</dbReference>
<organism evidence="5 6">
    <name type="scientific">Lentibacillus persicus</name>
    <dbReference type="NCBI Taxonomy" id="640948"/>
    <lineage>
        <taxon>Bacteria</taxon>
        <taxon>Bacillati</taxon>
        <taxon>Bacillota</taxon>
        <taxon>Bacilli</taxon>
        <taxon>Bacillales</taxon>
        <taxon>Bacillaceae</taxon>
        <taxon>Lentibacillus</taxon>
    </lineage>
</organism>
<evidence type="ECO:0000313" key="5">
    <source>
        <dbReference type="EMBL" id="SFE21850.1"/>
    </source>
</evidence>
<dbReference type="InterPro" id="IPR000524">
    <property type="entry name" value="Tscrpt_reg_HTH_GntR"/>
</dbReference>
<dbReference type="Pfam" id="PF00392">
    <property type="entry name" value="GntR"/>
    <property type="match status" value="1"/>
</dbReference>
<dbReference type="InterPro" id="IPR008920">
    <property type="entry name" value="TF_FadR/GntR_C"/>
</dbReference>